<evidence type="ECO:0000256" key="11">
    <source>
        <dbReference type="ARBA" id="ARBA00022989"/>
    </source>
</evidence>
<dbReference type="Proteomes" id="UP000190837">
    <property type="component" value="Unassembled WGS sequence"/>
</dbReference>
<dbReference type="NCBIfam" id="TIGR01982">
    <property type="entry name" value="UbiB"/>
    <property type="match status" value="1"/>
</dbReference>
<evidence type="ECO:0000256" key="9">
    <source>
        <dbReference type="ARBA" id="ARBA00022777"/>
    </source>
</evidence>
<dbReference type="GO" id="GO:0004497">
    <property type="term" value="F:monooxygenase activity"/>
    <property type="evidence" value="ECO:0007669"/>
    <property type="project" value="UniProtKB-KW"/>
</dbReference>
<proteinExistence type="inferred from homology"/>
<keyword evidence="5" id="KW-0808">Transferase</keyword>
<sequence length="533" mass="60180">MLASTRRMYHIARVLIRYRLHEYLPDEGAFRWLRLAARLHPAYYQDDGEAASLGKRLRLALQDLGPIFVKLGQTLSTRPDLLSPDLLAELSQLQDKVPPFPGAEARALIEAALGEPIDAVFAAFDETALASASVAQVHAATLQSGEDVVVKVLRPGVEKAVAADIALMYQLARLANCTSDGRRLRPVEVVREFENTLANELDLMFEAANASQLRANFKNSPLLYVPEVHWRYCRKNVMVMERIRATNIADETAIHAAGTNLKVLAERGVEIFFTQVFRDSFFHADMHPGNIFVYTDQPETPRYCAIDFGIMGSLTPEDQHYLAENFLAFFNRDYRRVAELHVESGWVPRDTRVTDFEAAIRKVSEPIFGKPIKEISFGAFLVSLFQTARRFNMHIQPQLVLLQKTFFNVEGLGRRLYPELDLWTTAKPVLEAWMKTQIGPRAVLKQMRYHAHEYAKTLPQLPLLATRILQQIDQPPPRPARAKQNPRLLAGTLLLIAAVALWLTAHPQGFWQHSALAAMAAVGIWQWCKPGKT</sequence>
<evidence type="ECO:0000256" key="5">
    <source>
        <dbReference type="ARBA" id="ARBA00022679"/>
    </source>
</evidence>
<keyword evidence="14" id="KW-0503">Monooxygenase</keyword>
<keyword evidence="6" id="KW-0831">Ubiquinone biosynthesis</keyword>
<dbReference type="SUPFAM" id="SSF56112">
    <property type="entry name" value="Protein kinase-like (PK-like)"/>
    <property type="match status" value="1"/>
</dbReference>
<dbReference type="GO" id="GO:0006744">
    <property type="term" value="P:ubiquinone biosynthetic process"/>
    <property type="evidence" value="ECO:0007669"/>
    <property type="project" value="UniProtKB-UniPathway"/>
</dbReference>
<accession>A0A1C3H329</accession>
<keyword evidence="14" id="KW-0830">Ubiquinone</keyword>
<evidence type="ECO:0000256" key="6">
    <source>
        <dbReference type="ARBA" id="ARBA00022688"/>
    </source>
</evidence>
<keyword evidence="14" id="KW-0560">Oxidoreductase</keyword>
<dbReference type="InterPro" id="IPR010232">
    <property type="entry name" value="UbiB"/>
</dbReference>
<keyword evidence="12" id="KW-0472">Membrane</keyword>
<keyword evidence="3" id="KW-1003">Cell membrane</keyword>
<evidence type="ECO:0000256" key="1">
    <source>
        <dbReference type="ARBA" id="ARBA00005020"/>
    </source>
</evidence>
<evidence type="ECO:0000313" key="14">
    <source>
        <dbReference type="EMBL" id="SAM60590.1"/>
    </source>
</evidence>
<evidence type="ECO:0000256" key="8">
    <source>
        <dbReference type="ARBA" id="ARBA00022741"/>
    </source>
</evidence>
<evidence type="ECO:0000256" key="3">
    <source>
        <dbReference type="ARBA" id="ARBA00022475"/>
    </source>
</evidence>
<feature type="domain" description="ABC1 atypical kinase-like" evidence="13">
    <location>
        <begin position="92"/>
        <end position="341"/>
    </location>
</feature>
<name>A0A1C3H329_9GAMM</name>
<dbReference type="UniPathway" id="UPA00232"/>
<evidence type="ECO:0000256" key="12">
    <source>
        <dbReference type="ARBA" id="ARBA00023136"/>
    </source>
</evidence>
<dbReference type="AlphaFoldDB" id="A0A1C3H329"/>
<protein>
    <submittedName>
        <fullName evidence="14">Ubiquinone biosynthesis monooxygenase UbiB</fullName>
    </submittedName>
</protein>
<dbReference type="PANTHER" id="PTHR10566:SF113">
    <property type="entry name" value="PROTEIN ACTIVITY OF BC1 COMPLEX KINASE 7, CHLOROPLASTIC"/>
    <property type="match status" value="1"/>
</dbReference>
<organism evidence="14 15">
    <name type="scientific">Cardiobacterium hominis</name>
    <dbReference type="NCBI Taxonomy" id="2718"/>
    <lineage>
        <taxon>Bacteria</taxon>
        <taxon>Pseudomonadati</taxon>
        <taxon>Pseudomonadota</taxon>
        <taxon>Gammaproteobacteria</taxon>
        <taxon>Cardiobacteriales</taxon>
        <taxon>Cardiobacteriaceae</taxon>
        <taxon>Cardiobacterium</taxon>
    </lineage>
</organism>
<comment type="pathway">
    <text evidence="1">Cofactor biosynthesis; ubiquinone biosynthesis [regulation].</text>
</comment>
<evidence type="ECO:0000259" key="13">
    <source>
        <dbReference type="Pfam" id="PF03109"/>
    </source>
</evidence>
<gene>
    <name evidence="14" type="ORF">CHUV0807_0740</name>
</gene>
<dbReference type="RefSeq" id="WP_079539817.1">
    <property type="nucleotide sequence ID" value="NZ_FKLO01000031.1"/>
</dbReference>
<keyword evidence="10" id="KW-0067">ATP-binding</keyword>
<dbReference type="NCBIfam" id="NF003404">
    <property type="entry name" value="PRK04750.1"/>
    <property type="match status" value="1"/>
</dbReference>
<dbReference type="EMBL" id="FKLO01000031">
    <property type="protein sequence ID" value="SAM60590.1"/>
    <property type="molecule type" value="Genomic_DNA"/>
</dbReference>
<dbReference type="CDD" id="cd13972">
    <property type="entry name" value="UbiB"/>
    <property type="match status" value="1"/>
</dbReference>
<dbReference type="Pfam" id="PF03109">
    <property type="entry name" value="ABC1"/>
    <property type="match status" value="1"/>
</dbReference>
<comment type="similarity">
    <text evidence="2">Belongs to the protein kinase superfamily. ADCK protein kinase family.</text>
</comment>
<keyword evidence="4" id="KW-0997">Cell inner membrane</keyword>
<evidence type="ECO:0000256" key="2">
    <source>
        <dbReference type="ARBA" id="ARBA00009670"/>
    </source>
</evidence>
<dbReference type="GO" id="GO:0005524">
    <property type="term" value="F:ATP binding"/>
    <property type="evidence" value="ECO:0007669"/>
    <property type="project" value="UniProtKB-KW"/>
</dbReference>
<reference evidence="15" key="1">
    <citation type="submission" date="2016-04" db="EMBL/GenBank/DDBJ databases">
        <authorList>
            <person name="Tagini F."/>
        </authorList>
    </citation>
    <scope>NUCLEOTIDE SEQUENCE [LARGE SCALE GENOMIC DNA]</scope>
    <source>
        <strain evidence="15">CHUV0807</strain>
    </source>
</reference>
<keyword evidence="9" id="KW-0418">Kinase</keyword>
<dbReference type="InterPro" id="IPR011009">
    <property type="entry name" value="Kinase-like_dom_sf"/>
</dbReference>
<dbReference type="InterPro" id="IPR004147">
    <property type="entry name" value="ABC1_dom"/>
</dbReference>
<keyword evidence="11" id="KW-1133">Transmembrane helix</keyword>
<dbReference type="PANTHER" id="PTHR10566">
    <property type="entry name" value="CHAPERONE-ACTIVITY OF BC1 COMPLEX CABC1 -RELATED"/>
    <property type="match status" value="1"/>
</dbReference>
<dbReference type="GO" id="GO:0016301">
    <property type="term" value="F:kinase activity"/>
    <property type="evidence" value="ECO:0007669"/>
    <property type="project" value="UniProtKB-KW"/>
</dbReference>
<evidence type="ECO:0000256" key="4">
    <source>
        <dbReference type="ARBA" id="ARBA00022519"/>
    </source>
</evidence>
<dbReference type="InterPro" id="IPR045308">
    <property type="entry name" value="UbiB_bact"/>
</dbReference>
<keyword evidence="7" id="KW-0812">Transmembrane</keyword>
<evidence type="ECO:0000256" key="10">
    <source>
        <dbReference type="ARBA" id="ARBA00022840"/>
    </source>
</evidence>
<dbReference type="InterPro" id="IPR050154">
    <property type="entry name" value="UbiB_kinase"/>
</dbReference>
<keyword evidence="8" id="KW-0547">Nucleotide-binding</keyword>
<evidence type="ECO:0000313" key="15">
    <source>
        <dbReference type="Proteomes" id="UP000190837"/>
    </source>
</evidence>
<evidence type="ECO:0000256" key="7">
    <source>
        <dbReference type="ARBA" id="ARBA00022692"/>
    </source>
</evidence>